<proteinExistence type="predicted"/>
<comment type="caution">
    <text evidence="1">The sequence shown here is derived from an EMBL/GenBank/DDBJ whole genome shotgun (WGS) entry which is preliminary data.</text>
</comment>
<accession>R1FTD4</accession>
<reference evidence="1 2" key="1">
    <citation type="submission" date="2013-02" db="EMBL/GenBank/DDBJ databases">
        <title>Insights into archaeal evolution and symbiosis from the genomes of a Nanoarchaeon and its crenarchaeal host from Yellowstone National Park.</title>
        <authorList>
            <person name="Podar M."/>
            <person name="Makarova K.S."/>
            <person name="Graham D.E."/>
            <person name="Wolf Y.I."/>
            <person name="Koonin E.V."/>
            <person name="Reysenbach A.-L."/>
        </authorList>
    </citation>
    <scope>NUCLEOTIDE SEQUENCE [LARGE SCALE GENOMIC DNA]</scope>
</reference>
<dbReference type="EMBL" id="APJZ01000003">
    <property type="protein sequence ID" value="EOD42365.1"/>
    <property type="molecule type" value="Genomic_DNA"/>
</dbReference>
<dbReference type="Proteomes" id="UP000053279">
    <property type="component" value="Unassembled WGS sequence"/>
</dbReference>
<name>R1FTD4_NANST</name>
<protein>
    <submittedName>
        <fullName evidence="1">Uncharacterized protein</fullName>
    </submittedName>
</protein>
<dbReference type="AlphaFoldDB" id="R1FTD4"/>
<evidence type="ECO:0000313" key="1">
    <source>
        <dbReference type="EMBL" id="EOD42365.1"/>
    </source>
</evidence>
<sequence length="202" mass="22064">MKGQAFQSLFFFIFLVALAAISTYIIVDVYLKSAGYSITKLQLNQQQSAVPQFTIHDVEYSEYGSVATVSFTLYNLGPTDIPLNGWFIDFTTPNGDIICTTPIFESIADAANIGIAESVYDATYNETLTYGQAIPAHSVANVNLTIIGGPCLNATINYSVSNLQMGFRVIIPPTQYYDIMQCSVNPNTGYSSCSSLGYQAYQ</sequence>
<gene>
    <name evidence="1" type="ORF">Nst1_398</name>
</gene>
<evidence type="ECO:0000313" key="2">
    <source>
        <dbReference type="Proteomes" id="UP000053279"/>
    </source>
</evidence>
<organism evidence="1 2">
    <name type="scientific">Nanobsidianus stetteri</name>
    <dbReference type="NCBI Taxonomy" id="1294122"/>
    <lineage>
        <taxon>Archaea</taxon>
        <taxon>Nanobdellota</taxon>
        <taxon>Candidatus Nanoarchaeia</taxon>
        <taxon>Nanoarchaeales</taxon>
        <taxon>Nanopusillaceae</taxon>
        <taxon>Candidatus Nanobsidianus</taxon>
    </lineage>
</organism>
<keyword evidence="2" id="KW-1185">Reference proteome</keyword>